<keyword evidence="1" id="KW-1133">Transmembrane helix</keyword>
<dbReference type="EMBL" id="CP011125">
    <property type="protein sequence ID" value="AKF09439.1"/>
    <property type="molecule type" value="Genomic_DNA"/>
</dbReference>
<gene>
    <name evidence="2" type="ORF">DB32_006588</name>
</gene>
<dbReference type="RefSeq" id="WP_053236482.1">
    <property type="nucleotide sequence ID" value="NZ_CP011125.1"/>
</dbReference>
<name>A0A0F6SGX2_9BACT</name>
<keyword evidence="3" id="KW-1185">Reference proteome</keyword>
<evidence type="ECO:0000256" key="1">
    <source>
        <dbReference type="SAM" id="Phobius"/>
    </source>
</evidence>
<dbReference type="KEGG" id="samy:DB32_006588"/>
<dbReference type="STRING" id="927083.DB32_006588"/>
<feature type="transmembrane region" description="Helical" evidence="1">
    <location>
        <begin position="110"/>
        <end position="135"/>
    </location>
</feature>
<sequence length="155" mass="15733">MTDSSRQAEQERDLAELQVKGTTKAAAAVSGMSGAIAVLTGLQFTTSASFHDALYNVVPWALSGLGAAQLGLSLLVLRNHFPANVAASVVGGLVACVALGWAVLASTSGFLSAFALLEVPLAGSAAILAPLALGATRRAWQAKKRLADAGLELGF</sequence>
<reference evidence="2 3" key="1">
    <citation type="submission" date="2015-03" db="EMBL/GenBank/DDBJ databases">
        <title>Genome assembly of Sandaracinus amylolyticus DSM 53668.</title>
        <authorList>
            <person name="Sharma G."/>
            <person name="Subramanian S."/>
        </authorList>
    </citation>
    <scope>NUCLEOTIDE SEQUENCE [LARGE SCALE GENOMIC DNA]</scope>
    <source>
        <strain evidence="2 3">DSM 53668</strain>
    </source>
</reference>
<proteinExistence type="predicted"/>
<dbReference type="Proteomes" id="UP000034883">
    <property type="component" value="Chromosome"/>
</dbReference>
<evidence type="ECO:0000313" key="2">
    <source>
        <dbReference type="EMBL" id="AKF09439.1"/>
    </source>
</evidence>
<feature type="transmembrane region" description="Helical" evidence="1">
    <location>
        <begin position="84"/>
        <end position="104"/>
    </location>
</feature>
<protein>
    <submittedName>
        <fullName evidence="2">Uncharacterized protein</fullName>
    </submittedName>
</protein>
<accession>A0A0F6SGX2</accession>
<feature type="transmembrane region" description="Helical" evidence="1">
    <location>
        <begin position="57"/>
        <end position="77"/>
    </location>
</feature>
<evidence type="ECO:0000313" key="3">
    <source>
        <dbReference type="Proteomes" id="UP000034883"/>
    </source>
</evidence>
<keyword evidence="1" id="KW-0472">Membrane</keyword>
<dbReference type="AlphaFoldDB" id="A0A0F6SGX2"/>
<organism evidence="2 3">
    <name type="scientific">Sandaracinus amylolyticus</name>
    <dbReference type="NCBI Taxonomy" id="927083"/>
    <lineage>
        <taxon>Bacteria</taxon>
        <taxon>Pseudomonadati</taxon>
        <taxon>Myxococcota</taxon>
        <taxon>Polyangia</taxon>
        <taxon>Polyangiales</taxon>
        <taxon>Sandaracinaceae</taxon>
        <taxon>Sandaracinus</taxon>
    </lineage>
</organism>
<feature type="transmembrane region" description="Helical" evidence="1">
    <location>
        <begin position="25"/>
        <end position="45"/>
    </location>
</feature>
<keyword evidence="1" id="KW-0812">Transmembrane</keyword>